<proteinExistence type="predicted"/>
<dbReference type="Proteomes" id="UP000244335">
    <property type="component" value="Unassembled WGS sequence"/>
</dbReference>
<accession>A0AA92BZW4</accession>
<comment type="caution">
    <text evidence="1">The sequence shown here is derived from an EMBL/GenBank/DDBJ whole genome shotgun (WGS) entry which is preliminary data.</text>
</comment>
<name>A0AA92BZW4_RHIRH</name>
<dbReference type="AlphaFoldDB" id="A0AA92BZW4"/>
<protein>
    <submittedName>
        <fullName evidence="1">Uncharacterized protein</fullName>
    </submittedName>
</protein>
<organism evidence="1 2">
    <name type="scientific">Rhizobium rhizogenes</name>
    <name type="common">Agrobacterium rhizogenes</name>
    <dbReference type="NCBI Taxonomy" id="359"/>
    <lineage>
        <taxon>Bacteria</taxon>
        <taxon>Pseudomonadati</taxon>
        <taxon>Pseudomonadota</taxon>
        <taxon>Alphaproteobacteria</taxon>
        <taxon>Hyphomicrobiales</taxon>
        <taxon>Rhizobiaceae</taxon>
        <taxon>Rhizobium/Agrobacterium group</taxon>
        <taxon>Rhizobium</taxon>
    </lineage>
</organism>
<gene>
    <name evidence="1" type="ORF">DC430_19855</name>
</gene>
<sequence length="68" mass="7607">MAGSRNQLGLRQYWLAGPAEAAFDLRSPGDKAKTLHSSRKNWIVEASDVEQTVRSEIDSYSDTQIKLI</sequence>
<dbReference type="EMBL" id="QDFR01000009">
    <property type="protein sequence ID" value="PVE50823.1"/>
    <property type="molecule type" value="Genomic_DNA"/>
</dbReference>
<evidence type="ECO:0000313" key="1">
    <source>
        <dbReference type="EMBL" id="PVE50823.1"/>
    </source>
</evidence>
<evidence type="ECO:0000313" key="2">
    <source>
        <dbReference type="Proteomes" id="UP000244335"/>
    </source>
</evidence>
<reference evidence="1 2" key="1">
    <citation type="submission" date="2018-04" db="EMBL/GenBank/DDBJ databases">
        <authorList>
            <person name="Hagen T."/>
        </authorList>
    </citation>
    <scope>NUCLEOTIDE SEQUENCE [LARGE SCALE GENOMIC DNA]</scope>
    <source>
        <strain evidence="1 2">TPD7009</strain>
    </source>
</reference>